<feature type="compositionally biased region" description="Pro residues" evidence="6">
    <location>
        <begin position="192"/>
        <end position="204"/>
    </location>
</feature>
<dbReference type="OrthoDB" id="4139357at2759"/>
<sequence length="356" mass="37719">MVAFGAKATFVNEAIDEIGFTRYRWKLIQSLIAGQAALEFPSCVGGWVDGCGVCISADIIGRKFAFNASLIIYSIFAIVAGSRGNLVLDTAVFLEYLPSSRRWMLMLMVCWWGIGQLIAGYVWFASGALVFTMSVLRLGETPRFLISKGRDAEAVSTLLCIATKYSRPCSLTPEKLASCGLAPSSPTSPASSRPPAPPPPPPSSSSPGPISLAYPLSNVFLAQSLASRGAQFSHPAPPPHGATTPSSTSAASGPSALWSCVFFFAYTQVRSETQINTLPSPTCVIYFCFDIYYGTLYAYTAEVLPLAHRGTGNGLAVTGDRGMGFLSAVVATVAGTGTAVVGFVWAVWGEFVGWGR</sequence>
<feature type="region of interest" description="Disordered" evidence="6">
    <location>
        <begin position="180"/>
        <end position="207"/>
    </location>
</feature>
<dbReference type="AlphaFoldDB" id="A0A9P4P7I8"/>
<evidence type="ECO:0000256" key="7">
    <source>
        <dbReference type="SAM" id="Phobius"/>
    </source>
</evidence>
<feature type="region of interest" description="Disordered" evidence="6">
    <location>
        <begin position="230"/>
        <end position="249"/>
    </location>
</feature>
<comment type="subcellular location">
    <subcellularLocation>
        <location evidence="1">Membrane</location>
        <topology evidence="1">Multi-pass membrane protein</topology>
    </subcellularLocation>
</comment>
<dbReference type="GO" id="GO:0016020">
    <property type="term" value="C:membrane"/>
    <property type="evidence" value="ECO:0007669"/>
    <property type="project" value="UniProtKB-SubCell"/>
</dbReference>
<name>A0A9P4P7I8_9PLEO</name>
<keyword evidence="2" id="KW-0813">Transport</keyword>
<gene>
    <name evidence="8" type="ORF">P171DRAFT_467023</name>
</gene>
<feature type="transmembrane region" description="Helical" evidence="7">
    <location>
        <begin position="325"/>
        <end position="348"/>
    </location>
</feature>
<organism evidence="8 9">
    <name type="scientific">Karstenula rhodostoma CBS 690.94</name>
    <dbReference type="NCBI Taxonomy" id="1392251"/>
    <lineage>
        <taxon>Eukaryota</taxon>
        <taxon>Fungi</taxon>
        <taxon>Dikarya</taxon>
        <taxon>Ascomycota</taxon>
        <taxon>Pezizomycotina</taxon>
        <taxon>Dothideomycetes</taxon>
        <taxon>Pleosporomycetidae</taxon>
        <taxon>Pleosporales</taxon>
        <taxon>Massarineae</taxon>
        <taxon>Didymosphaeriaceae</taxon>
        <taxon>Karstenula</taxon>
    </lineage>
</organism>
<keyword evidence="3 7" id="KW-0812">Transmembrane</keyword>
<keyword evidence="5 7" id="KW-0472">Membrane</keyword>
<dbReference type="SUPFAM" id="SSF103473">
    <property type="entry name" value="MFS general substrate transporter"/>
    <property type="match status" value="1"/>
</dbReference>
<evidence type="ECO:0000256" key="5">
    <source>
        <dbReference type="ARBA" id="ARBA00023136"/>
    </source>
</evidence>
<evidence type="ECO:0000256" key="6">
    <source>
        <dbReference type="SAM" id="MobiDB-lite"/>
    </source>
</evidence>
<accession>A0A9P4P7I8</accession>
<evidence type="ECO:0000313" key="8">
    <source>
        <dbReference type="EMBL" id="KAF2438840.1"/>
    </source>
</evidence>
<dbReference type="Proteomes" id="UP000799764">
    <property type="component" value="Unassembled WGS sequence"/>
</dbReference>
<evidence type="ECO:0000256" key="4">
    <source>
        <dbReference type="ARBA" id="ARBA00022989"/>
    </source>
</evidence>
<feature type="compositionally biased region" description="Low complexity" evidence="6">
    <location>
        <begin position="182"/>
        <end position="191"/>
    </location>
</feature>
<feature type="transmembrane region" description="Helical" evidence="7">
    <location>
        <begin position="103"/>
        <end position="136"/>
    </location>
</feature>
<reference evidence="8" key="1">
    <citation type="journal article" date="2020" name="Stud. Mycol.">
        <title>101 Dothideomycetes genomes: a test case for predicting lifestyles and emergence of pathogens.</title>
        <authorList>
            <person name="Haridas S."/>
            <person name="Albert R."/>
            <person name="Binder M."/>
            <person name="Bloem J."/>
            <person name="Labutti K."/>
            <person name="Salamov A."/>
            <person name="Andreopoulos B."/>
            <person name="Baker S."/>
            <person name="Barry K."/>
            <person name="Bills G."/>
            <person name="Bluhm B."/>
            <person name="Cannon C."/>
            <person name="Castanera R."/>
            <person name="Culley D."/>
            <person name="Daum C."/>
            <person name="Ezra D."/>
            <person name="Gonzalez J."/>
            <person name="Henrissat B."/>
            <person name="Kuo A."/>
            <person name="Liang C."/>
            <person name="Lipzen A."/>
            <person name="Lutzoni F."/>
            <person name="Magnuson J."/>
            <person name="Mondo S."/>
            <person name="Nolan M."/>
            <person name="Ohm R."/>
            <person name="Pangilinan J."/>
            <person name="Park H.-J."/>
            <person name="Ramirez L."/>
            <person name="Alfaro M."/>
            <person name="Sun H."/>
            <person name="Tritt A."/>
            <person name="Yoshinaga Y."/>
            <person name="Zwiers L.-H."/>
            <person name="Turgeon B."/>
            <person name="Goodwin S."/>
            <person name="Spatafora J."/>
            <person name="Crous P."/>
            <person name="Grigoriev I."/>
        </authorList>
    </citation>
    <scope>NUCLEOTIDE SEQUENCE</scope>
    <source>
        <strain evidence="8">CBS 690.94</strain>
    </source>
</reference>
<dbReference type="EMBL" id="MU001511">
    <property type="protein sequence ID" value="KAF2438840.1"/>
    <property type="molecule type" value="Genomic_DNA"/>
</dbReference>
<proteinExistence type="predicted"/>
<dbReference type="Gene3D" id="1.20.1250.20">
    <property type="entry name" value="MFS general substrate transporter like domains"/>
    <property type="match status" value="1"/>
</dbReference>
<dbReference type="PANTHER" id="PTHR23511">
    <property type="entry name" value="SYNAPTIC VESICLE GLYCOPROTEIN 2"/>
    <property type="match status" value="1"/>
</dbReference>
<evidence type="ECO:0008006" key="10">
    <source>
        <dbReference type="Google" id="ProtNLM"/>
    </source>
</evidence>
<keyword evidence="4 7" id="KW-1133">Transmembrane helix</keyword>
<dbReference type="InterPro" id="IPR036259">
    <property type="entry name" value="MFS_trans_sf"/>
</dbReference>
<evidence type="ECO:0000256" key="3">
    <source>
        <dbReference type="ARBA" id="ARBA00022692"/>
    </source>
</evidence>
<comment type="caution">
    <text evidence="8">The sequence shown here is derived from an EMBL/GenBank/DDBJ whole genome shotgun (WGS) entry which is preliminary data.</text>
</comment>
<feature type="transmembrane region" description="Helical" evidence="7">
    <location>
        <begin position="64"/>
        <end position="83"/>
    </location>
</feature>
<evidence type="ECO:0000313" key="9">
    <source>
        <dbReference type="Proteomes" id="UP000799764"/>
    </source>
</evidence>
<evidence type="ECO:0000256" key="2">
    <source>
        <dbReference type="ARBA" id="ARBA00022448"/>
    </source>
</evidence>
<keyword evidence="9" id="KW-1185">Reference proteome</keyword>
<dbReference type="PANTHER" id="PTHR23511:SF4">
    <property type="entry name" value="MAJOR FACILITATOR SUPERFAMILY (MFS) PROFILE DOMAIN-CONTAINING PROTEIN"/>
    <property type="match status" value="1"/>
</dbReference>
<evidence type="ECO:0000256" key="1">
    <source>
        <dbReference type="ARBA" id="ARBA00004141"/>
    </source>
</evidence>
<protein>
    <recommendedName>
        <fullName evidence="10">MFS general substrate transporter</fullName>
    </recommendedName>
</protein>